<evidence type="ECO:0000256" key="1">
    <source>
        <dbReference type="SAM" id="Phobius"/>
    </source>
</evidence>
<proteinExistence type="predicted"/>
<feature type="transmembrane region" description="Helical" evidence="1">
    <location>
        <begin position="98"/>
        <end position="120"/>
    </location>
</feature>
<keyword evidence="1" id="KW-1133">Transmembrane helix</keyword>
<feature type="transmembrane region" description="Helical" evidence="1">
    <location>
        <begin position="14"/>
        <end position="32"/>
    </location>
</feature>
<keyword evidence="1" id="KW-0472">Membrane</keyword>
<accession>A0A1G2KRG9</accession>
<dbReference type="AlphaFoldDB" id="A0A1G2KRG9"/>
<dbReference type="STRING" id="1802271.A3C11_01585"/>
<name>A0A1G2KRG9_9BACT</name>
<reference evidence="2 3" key="1">
    <citation type="journal article" date="2016" name="Nat. Commun.">
        <title>Thousands of microbial genomes shed light on interconnected biogeochemical processes in an aquifer system.</title>
        <authorList>
            <person name="Anantharaman K."/>
            <person name="Brown C.T."/>
            <person name="Hug L.A."/>
            <person name="Sharon I."/>
            <person name="Castelle C.J."/>
            <person name="Probst A.J."/>
            <person name="Thomas B.C."/>
            <person name="Singh A."/>
            <person name="Wilkins M.J."/>
            <person name="Karaoz U."/>
            <person name="Brodie E.L."/>
            <person name="Williams K.H."/>
            <person name="Hubbard S.S."/>
            <person name="Banfield J.F."/>
        </authorList>
    </citation>
    <scope>NUCLEOTIDE SEQUENCE [LARGE SCALE GENOMIC DNA]</scope>
</reference>
<evidence type="ECO:0008006" key="4">
    <source>
        <dbReference type="Google" id="ProtNLM"/>
    </source>
</evidence>
<gene>
    <name evidence="2" type="ORF">A3C11_01585</name>
</gene>
<evidence type="ECO:0000313" key="3">
    <source>
        <dbReference type="Proteomes" id="UP000177362"/>
    </source>
</evidence>
<organism evidence="2 3">
    <name type="scientific">Candidatus Sungbacteria bacterium RIFCSPHIGHO2_02_FULL_49_12</name>
    <dbReference type="NCBI Taxonomy" id="1802271"/>
    <lineage>
        <taxon>Bacteria</taxon>
        <taxon>Candidatus Sungiibacteriota</taxon>
    </lineage>
</organism>
<protein>
    <recommendedName>
        <fullName evidence="4">VanZ-like domain-containing protein</fullName>
    </recommendedName>
</protein>
<sequence>MSIKIRSETHWKQYAALVTIILMFAVSFWVSSRPAGPPFPQWDKVLHAISGGALAYTFLAFVKKPTGAIGWMLAVGIMFEIVEVQFVHPFEYGGLLQYLLDTAGDLAVEVIGAATLLWFIRRKSYG</sequence>
<evidence type="ECO:0000313" key="2">
    <source>
        <dbReference type="EMBL" id="OHA01061.1"/>
    </source>
</evidence>
<dbReference type="Proteomes" id="UP000177362">
    <property type="component" value="Unassembled WGS sequence"/>
</dbReference>
<feature type="transmembrane region" description="Helical" evidence="1">
    <location>
        <begin position="69"/>
        <end position="86"/>
    </location>
</feature>
<dbReference type="EMBL" id="MHQJ01000028">
    <property type="protein sequence ID" value="OHA01061.1"/>
    <property type="molecule type" value="Genomic_DNA"/>
</dbReference>
<keyword evidence="1" id="KW-0812">Transmembrane</keyword>
<comment type="caution">
    <text evidence="2">The sequence shown here is derived from an EMBL/GenBank/DDBJ whole genome shotgun (WGS) entry which is preliminary data.</text>
</comment>
<feature type="transmembrane region" description="Helical" evidence="1">
    <location>
        <begin position="44"/>
        <end position="62"/>
    </location>
</feature>